<name>A0AAE0W536_9BIVA</name>
<reference evidence="2" key="3">
    <citation type="submission" date="2023-05" db="EMBL/GenBank/DDBJ databases">
        <authorList>
            <person name="Smith C.H."/>
        </authorList>
    </citation>
    <scope>NUCLEOTIDE SEQUENCE</scope>
    <source>
        <strain evidence="2">CHS0354</strain>
        <tissue evidence="2">Mantle</tissue>
    </source>
</reference>
<reference evidence="2" key="1">
    <citation type="journal article" date="2021" name="Genome Biol. Evol.">
        <title>A High-Quality Reference Genome for a Parasitic Bivalve with Doubly Uniparental Inheritance (Bivalvia: Unionida).</title>
        <authorList>
            <person name="Smith C.H."/>
        </authorList>
    </citation>
    <scope>NUCLEOTIDE SEQUENCE</scope>
    <source>
        <strain evidence="2">CHS0354</strain>
    </source>
</reference>
<reference evidence="2" key="2">
    <citation type="journal article" date="2021" name="Genome Biol. Evol.">
        <title>Developing a high-quality reference genome for a parasitic bivalve with doubly uniparental inheritance (Bivalvia: Unionida).</title>
        <authorList>
            <person name="Smith C.H."/>
        </authorList>
    </citation>
    <scope>NUCLEOTIDE SEQUENCE</scope>
    <source>
        <strain evidence="2">CHS0354</strain>
        <tissue evidence="2">Mantle</tissue>
    </source>
</reference>
<dbReference type="EMBL" id="JAEAOA010000596">
    <property type="protein sequence ID" value="KAK3600767.1"/>
    <property type="molecule type" value="Genomic_DNA"/>
</dbReference>
<feature type="compositionally biased region" description="Basic and acidic residues" evidence="1">
    <location>
        <begin position="99"/>
        <end position="140"/>
    </location>
</feature>
<accession>A0AAE0W536</accession>
<feature type="compositionally biased region" description="Basic and acidic residues" evidence="1">
    <location>
        <begin position="71"/>
        <end position="88"/>
    </location>
</feature>
<dbReference type="Proteomes" id="UP001195483">
    <property type="component" value="Unassembled WGS sequence"/>
</dbReference>
<dbReference type="AlphaFoldDB" id="A0AAE0W536"/>
<sequence length="256" mass="29607">MEPNAAIFEHVTKMGRIGIPTAHKSEPVYRQPSYDFDDLTDTPLSTVRSIPEARNVYVDMKLGRNMRARPKQTDDGRSNGQTSDKDLIESLNRQKQTRRQLEFEKEYHQAEAEAKRWKIEERTQKEHKQQELGDQTKEIMQRGAAAQQEKDWQQEVEAEKRKKQHEQIQKSLLQDSFPLADSLLRTNSPFDEKEQTSAKVIFRPLDTESQNGLTKSKNVGDIHVSGVITEKDSDEDDDFILEKVDSSKEDSDINDF</sequence>
<gene>
    <name evidence="2" type="ORF">CHS0354_009193</name>
</gene>
<organism evidence="2 3">
    <name type="scientific">Potamilus streckersoni</name>
    <dbReference type="NCBI Taxonomy" id="2493646"/>
    <lineage>
        <taxon>Eukaryota</taxon>
        <taxon>Metazoa</taxon>
        <taxon>Spiralia</taxon>
        <taxon>Lophotrochozoa</taxon>
        <taxon>Mollusca</taxon>
        <taxon>Bivalvia</taxon>
        <taxon>Autobranchia</taxon>
        <taxon>Heteroconchia</taxon>
        <taxon>Palaeoheterodonta</taxon>
        <taxon>Unionida</taxon>
        <taxon>Unionoidea</taxon>
        <taxon>Unionidae</taxon>
        <taxon>Ambleminae</taxon>
        <taxon>Lampsilini</taxon>
        <taxon>Potamilus</taxon>
    </lineage>
</organism>
<evidence type="ECO:0000256" key="1">
    <source>
        <dbReference type="SAM" id="MobiDB-lite"/>
    </source>
</evidence>
<evidence type="ECO:0000313" key="2">
    <source>
        <dbReference type="EMBL" id="KAK3600767.1"/>
    </source>
</evidence>
<evidence type="ECO:0000313" key="3">
    <source>
        <dbReference type="Proteomes" id="UP001195483"/>
    </source>
</evidence>
<keyword evidence="3" id="KW-1185">Reference proteome</keyword>
<proteinExistence type="predicted"/>
<feature type="compositionally biased region" description="Basic and acidic residues" evidence="1">
    <location>
        <begin position="148"/>
        <end position="165"/>
    </location>
</feature>
<comment type="caution">
    <text evidence="2">The sequence shown here is derived from an EMBL/GenBank/DDBJ whole genome shotgun (WGS) entry which is preliminary data.</text>
</comment>
<feature type="region of interest" description="Disordered" evidence="1">
    <location>
        <begin position="61"/>
        <end position="165"/>
    </location>
</feature>
<feature type="compositionally biased region" description="Basic and acidic residues" evidence="1">
    <location>
        <begin position="240"/>
        <end position="256"/>
    </location>
</feature>
<protein>
    <submittedName>
        <fullName evidence="2">Uncharacterized protein</fullName>
    </submittedName>
</protein>
<feature type="region of interest" description="Disordered" evidence="1">
    <location>
        <begin position="227"/>
        <end position="256"/>
    </location>
</feature>